<evidence type="ECO:0000259" key="3">
    <source>
        <dbReference type="PROSITE" id="PS51462"/>
    </source>
</evidence>
<dbReference type="GO" id="GO:0019693">
    <property type="term" value="P:ribose phosphate metabolic process"/>
    <property type="evidence" value="ECO:0007669"/>
    <property type="project" value="TreeGrafter"/>
</dbReference>
<name>A0A7W3MTX4_9ACTN</name>
<proteinExistence type="predicted"/>
<keyword evidence="2 4" id="KW-0378">Hydrolase</keyword>
<dbReference type="Pfam" id="PF00293">
    <property type="entry name" value="NUDIX"/>
    <property type="match status" value="1"/>
</dbReference>
<gene>
    <name evidence="4" type="ORF">HNR21_000676</name>
</gene>
<sequence length="215" mass="23841">MTDADPNHDAYEALRRSRPDLFVNPPGGHVQILPEFPDEHGPYGIRYRDPYVTVVRDPVRFPDGRTGGYLRILHTSGSAGAAVLPVRDGRVVLIRHFRHATRRWHWEIPRGFCDPGETPEQNARRELAEELGGGLHRIEHIGRLHTDTGLYGGVVDLFWAAVGEPTRPSGHEGINDILTLDLPALTAMLERGEITDSFTLAALLHAQARGLAPYG</sequence>
<dbReference type="EC" id="3.6.1.13" evidence="4"/>
<dbReference type="InterPro" id="IPR020476">
    <property type="entry name" value="Nudix_hydrolase"/>
</dbReference>
<dbReference type="GO" id="GO:0006753">
    <property type="term" value="P:nucleoside phosphate metabolic process"/>
    <property type="evidence" value="ECO:0007669"/>
    <property type="project" value="TreeGrafter"/>
</dbReference>
<dbReference type="GO" id="GO:0005829">
    <property type="term" value="C:cytosol"/>
    <property type="evidence" value="ECO:0007669"/>
    <property type="project" value="TreeGrafter"/>
</dbReference>
<dbReference type="RefSeq" id="WP_182703993.1">
    <property type="nucleotide sequence ID" value="NZ_JACJII010000001.1"/>
</dbReference>
<evidence type="ECO:0000313" key="4">
    <source>
        <dbReference type="EMBL" id="MBA9001794.1"/>
    </source>
</evidence>
<feature type="domain" description="Nudix hydrolase" evidence="3">
    <location>
        <begin position="76"/>
        <end position="202"/>
    </location>
</feature>
<dbReference type="PANTHER" id="PTHR11839">
    <property type="entry name" value="UDP/ADP-SUGAR PYROPHOSPHATASE"/>
    <property type="match status" value="1"/>
</dbReference>
<dbReference type="GO" id="GO:0047631">
    <property type="term" value="F:ADP-ribose diphosphatase activity"/>
    <property type="evidence" value="ECO:0007669"/>
    <property type="project" value="UniProtKB-EC"/>
</dbReference>
<reference evidence="4 5" key="1">
    <citation type="submission" date="2020-08" db="EMBL/GenBank/DDBJ databases">
        <title>Sequencing the genomes of 1000 actinobacteria strains.</title>
        <authorList>
            <person name="Klenk H.-P."/>
        </authorList>
    </citation>
    <scope>NUCLEOTIDE SEQUENCE [LARGE SCALE GENOMIC DNA]</scope>
    <source>
        <strain evidence="4 5">DSM 45823</strain>
    </source>
</reference>
<accession>A0A7W3MTX4</accession>
<dbReference type="EMBL" id="JACJII010000001">
    <property type="protein sequence ID" value="MBA9001794.1"/>
    <property type="molecule type" value="Genomic_DNA"/>
</dbReference>
<evidence type="ECO:0000256" key="1">
    <source>
        <dbReference type="ARBA" id="ARBA00001946"/>
    </source>
</evidence>
<dbReference type="InterPro" id="IPR000086">
    <property type="entry name" value="NUDIX_hydrolase_dom"/>
</dbReference>
<protein>
    <submittedName>
        <fullName evidence="4">ADP-ribose pyrophosphatase</fullName>
        <ecNumber evidence="4">3.6.1.13</ecNumber>
    </submittedName>
</protein>
<dbReference type="PROSITE" id="PS51462">
    <property type="entry name" value="NUDIX"/>
    <property type="match status" value="1"/>
</dbReference>
<dbReference type="InterPro" id="IPR015797">
    <property type="entry name" value="NUDIX_hydrolase-like_dom_sf"/>
</dbReference>
<evidence type="ECO:0000256" key="2">
    <source>
        <dbReference type="ARBA" id="ARBA00022801"/>
    </source>
</evidence>
<comment type="cofactor">
    <cofactor evidence="1">
        <name>Mg(2+)</name>
        <dbReference type="ChEBI" id="CHEBI:18420"/>
    </cofactor>
</comment>
<dbReference type="Proteomes" id="UP000539313">
    <property type="component" value="Unassembled WGS sequence"/>
</dbReference>
<dbReference type="CDD" id="cd03424">
    <property type="entry name" value="NUDIX_ADPRase_Nudt5_UGPPase_Nudt14"/>
    <property type="match status" value="1"/>
</dbReference>
<comment type="caution">
    <text evidence="4">The sequence shown here is derived from an EMBL/GenBank/DDBJ whole genome shotgun (WGS) entry which is preliminary data.</text>
</comment>
<dbReference type="Gene3D" id="3.90.79.10">
    <property type="entry name" value="Nucleoside Triphosphate Pyrophosphohydrolase"/>
    <property type="match status" value="1"/>
</dbReference>
<dbReference type="SUPFAM" id="SSF55811">
    <property type="entry name" value="Nudix"/>
    <property type="match status" value="1"/>
</dbReference>
<keyword evidence="5" id="KW-1185">Reference proteome</keyword>
<dbReference type="AlphaFoldDB" id="A0A7W3MTX4"/>
<evidence type="ECO:0000313" key="5">
    <source>
        <dbReference type="Proteomes" id="UP000539313"/>
    </source>
</evidence>
<organism evidence="4 5">
    <name type="scientific">Thermomonospora cellulosilytica</name>
    <dbReference type="NCBI Taxonomy" id="1411118"/>
    <lineage>
        <taxon>Bacteria</taxon>
        <taxon>Bacillati</taxon>
        <taxon>Actinomycetota</taxon>
        <taxon>Actinomycetes</taxon>
        <taxon>Streptosporangiales</taxon>
        <taxon>Thermomonosporaceae</taxon>
        <taxon>Thermomonospora</taxon>
    </lineage>
</organism>
<dbReference type="PRINTS" id="PR00502">
    <property type="entry name" value="NUDIXFAMILY"/>
</dbReference>
<dbReference type="PANTHER" id="PTHR11839:SF18">
    <property type="entry name" value="NUDIX HYDROLASE DOMAIN-CONTAINING PROTEIN"/>
    <property type="match status" value="1"/>
</dbReference>